<protein>
    <recommendedName>
        <fullName evidence="11">Tyrosine-specific transport protein</fullName>
    </recommendedName>
</protein>
<evidence type="ECO:0008006" key="11">
    <source>
        <dbReference type="Google" id="ProtNLM"/>
    </source>
</evidence>
<keyword evidence="2" id="KW-0813">Transport</keyword>
<feature type="transmembrane region" description="Helical" evidence="8">
    <location>
        <begin position="156"/>
        <end position="176"/>
    </location>
</feature>
<comment type="subcellular location">
    <subcellularLocation>
        <location evidence="1">Cell inner membrane</location>
        <topology evidence="1">Multi-pass membrane protein</topology>
    </subcellularLocation>
</comment>
<dbReference type="Gramene" id="LPERR03G09670.1">
    <property type="protein sequence ID" value="LPERR03G09670.1"/>
    <property type="gene ID" value="LPERR03G09670"/>
</dbReference>
<proteinExistence type="predicted"/>
<name>A0A0D9VRZ9_9ORYZ</name>
<feature type="transmembrane region" description="Helical" evidence="8">
    <location>
        <begin position="182"/>
        <end position="206"/>
    </location>
</feature>
<dbReference type="STRING" id="77586.A0A0D9VRZ9"/>
<evidence type="ECO:0000256" key="6">
    <source>
        <dbReference type="ARBA" id="ARBA00022989"/>
    </source>
</evidence>
<feature type="transmembrane region" description="Helical" evidence="8">
    <location>
        <begin position="379"/>
        <end position="397"/>
    </location>
</feature>
<keyword evidence="5 8" id="KW-0812">Transmembrane</keyword>
<keyword evidence="4" id="KW-0997">Cell inner membrane</keyword>
<evidence type="ECO:0000256" key="1">
    <source>
        <dbReference type="ARBA" id="ARBA00004429"/>
    </source>
</evidence>
<evidence type="ECO:0000313" key="10">
    <source>
        <dbReference type="Proteomes" id="UP000032180"/>
    </source>
</evidence>
<evidence type="ECO:0000256" key="2">
    <source>
        <dbReference type="ARBA" id="ARBA00022448"/>
    </source>
</evidence>
<dbReference type="GO" id="GO:0003333">
    <property type="term" value="P:amino acid transmembrane transport"/>
    <property type="evidence" value="ECO:0007669"/>
    <property type="project" value="InterPro"/>
</dbReference>
<sequence>MVQNLPATVSVSPRAPHHNCQRFRALPLRHPPTSRFLTIDGHSSYDEYTTEAIPLQSPACSPQTPQEISRMQGVVARARLHCAARFHHAVAVTTRLPPERRILRGGGSIATCERTRLFSVVRAAGDARLQGEGDVAPAAEESQAGVVGGGAKRGSVVGAAALVVGTSIGSGILAVPQSTAPAGFVPSAACMITCWAFLLIEALLLVEINVHLRRKKGKDAAVAGENGGDQLEIISLKSMAQETLGEWGGNLAAAAYLFLSYTSMIAYTSKSGEVLSRVVATGVPEPVSGGAFTAALALLIAAGGTGVTDKVNQLLTFVMIGLLLTIEISAVAFGSGLTLPANTNWEQVPATLPVIIFTLVFHDIAPVICAYLGGDLFRIRLSIIVGSIVPLLSLLVWDDIALSLSTDLNGFDILDMLKTEWSYTVVETFSLLAVGTSLIGTLLGASQFFIEQMTNLVSSSAQGQEKEGLRHSGARTAVDNNRLSYIATGLVVAPTVLIAATVPNSFSIATDIAGGYCMTILYGVLPPLMAWAIASRLSDSRAGFVEAEPSVDDKDNVDLTSAKPVLVGMGVFSVLMVFEQMSQDFVSFQSYLLAWAG</sequence>
<feature type="transmembrane region" description="Helical" evidence="8">
    <location>
        <begin position="513"/>
        <end position="534"/>
    </location>
</feature>
<feature type="transmembrane region" description="Helical" evidence="8">
    <location>
        <begin position="350"/>
        <end position="372"/>
    </location>
</feature>
<keyword evidence="6 8" id="KW-1133">Transmembrane helix</keyword>
<reference evidence="10" key="2">
    <citation type="submission" date="2013-12" db="EMBL/GenBank/DDBJ databases">
        <authorList>
            <person name="Yu Y."/>
            <person name="Lee S."/>
            <person name="de Baynast K."/>
            <person name="Wissotski M."/>
            <person name="Liu L."/>
            <person name="Talag J."/>
            <person name="Goicoechea J."/>
            <person name="Angelova A."/>
            <person name="Jetty R."/>
            <person name="Kudrna D."/>
            <person name="Golser W."/>
            <person name="Rivera L."/>
            <person name="Zhang J."/>
            <person name="Wing R."/>
        </authorList>
    </citation>
    <scope>NUCLEOTIDE SEQUENCE</scope>
</reference>
<feature type="transmembrane region" description="Helical" evidence="8">
    <location>
        <begin position="314"/>
        <end position="338"/>
    </location>
</feature>
<reference evidence="9" key="3">
    <citation type="submission" date="2015-04" db="UniProtKB">
        <authorList>
            <consortium name="EnsemblPlants"/>
        </authorList>
    </citation>
    <scope>IDENTIFICATION</scope>
</reference>
<dbReference type="InterPro" id="IPR018227">
    <property type="entry name" value="Amino_acid_transport_2"/>
</dbReference>
<feature type="transmembrane region" description="Helical" evidence="8">
    <location>
        <begin position="483"/>
        <end position="501"/>
    </location>
</feature>
<evidence type="ECO:0000313" key="9">
    <source>
        <dbReference type="EnsemblPlants" id="LPERR03G09670.1"/>
    </source>
</evidence>
<organism evidence="9 10">
    <name type="scientific">Leersia perrieri</name>
    <dbReference type="NCBI Taxonomy" id="77586"/>
    <lineage>
        <taxon>Eukaryota</taxon>
        <taxon>Viridiplantae</taxon>
        <taxon>Streptophyta</taxon>
        <taxon>Embryophyta</taxon>
        <taxon>Tracheophyta</taxon>
        <taxon>Spermatophyta</taxon>
        <taxon>Magnoliopsida</taxon>
        <taxon>Liliopsida</taxon>
        <taxon>Poales</taxon>
        <taxon>Poaceae</taxon>
        <taxon>BOP clade</taxon>
        <taxon>Oryzoideae</taxon>
        <taxon>Oryzeae</taxon>
        <taxon>Oryzinae</taxon>
        <taxon>Leersia</taxon>
    </lineage>
</organism>
<dbReference type="EnsemblPlants" id="LPERR03G09670.1">
    <property type="protein sequence ID" value="LPERR03G09670.1"/>
    <property type="gene ID" value="LPERR03G09670"/>
</dbReference>
<dbReference type="PANTHER" id="PTHR32195:SF24">
    <property type="entry name" value="TRYPTOPHAN OR TYROSINE TRANSPORTER PROTEIN"/>
    <property type="match status" value="1"/>
</dbReference>
<keyword evidence="7 8" id="KW-0472">Membrane</keyword>
<evidence type="ECO:0000256" key="5">
    <source>
        <dbReference type="ARBA" id="ARBA00022692"/>
    </source>
</evidence>
<dbReference type="HOGENOM" id="CLU_038102_0_0_1"/>
<dbReference type="Pfam" id="PF03222">
    <property type="entry name" value="Trp_Tyr_perm"/>
    <property type="match status" value="1"/>
</dbReference>
<evidence type="ECO:0000256" key="4">
    <source>
        <dbReference type="ARBA" id="ARBA00022519"/>
    </source>
</evidence>
<keyword evidence="3" id="KW-1003">Cell membrane</keyword>
<dbReference type="PANTHER" id="PTHR32195">
    <property type="entry name" value="OS07G0662800 PROTEIN"/>
    <property type="match status" value="1"/>
</dbReference>
<feature type="transmembrane region" description="Helical" evidence="8">
    <location>
        <begin position="247"/>
        <end position="267"/>
    </location>
</feature>
<reference evidence="9 10" key="1">
    <citation type="submission" date="2012-08" db="EMBL/GenBank/DDBJ databases">
        <title>Oryza genome evolution.</title>
        <authorList>
            <person name="Wing R.A."/>
        </authorList>
    </citation>
    <scope>NUCLEOTIDE SEQUENCE</scope>
</reference>
<dbReference type="Proteomes" id="UP000032180">
    <property type="component" value="Chromosome 3"/>
</dbReference>
<dbReference type="AlphaFoldDB" id="A0A0D9VRZ9"/>
<accession>A0A0D9VRZ9</accession>
<dbReference type="eggNOG" id="ENOG502RDNU">
    <property type="taxonomic scope" value="Eukaryota"/>
</dbReference>
<keyword evidence="10" id="KW-1185">Reference proteome</keyword>
<feature type="transmembrane region" description="Helical" evidence="8">
    <location>
        <begin position="429"/>
        <end position="450"/>
    </location>
</feature>
<evidence type="ECO:0000256" key="8">
    <source>
        <dbReference type="SAM" id="Phobius"/>
    </source>
</evidence>
<dbReference type="GO" id="GO:0005886">
    <property type="term" value="C:plasma membrane"/>
    <property type="evidence" value="ECO:0007669"/>
    <property type="project" value="UniProtKB-SubCell"/>
</dbReference>
<feature type="transmembrane region" description="Helical" evidence="8">
    <location>
        <begin position="287"/>
        <end position="307"/>
    </location>
</feature>
<evidence type="ECO:0000256" key="3">
    <source>
        <dbReference type="ARBA" id="ARBA00022475"/>
    </source>
</evidence>
<dbReference type="Gene3D" id="1.20.1740.10">
    <property type="entry name" value="Amino acid/polyamine transporter I"/>
    <property type="match status" value="1"/>
</dbReference>
<evidence type="ECO:0000256" key="7">
    <source>
        <dbReference type="ARBA" id="ARBA00023136"/>
    </source>
</evidence>